<accession>A0ABX3AWX7</accession>
<keyword evidence="1" id="KW-0812">Transmembrane</keyword>
<comment type="caution">
    <text evidence="3">The sequence shown here is derived from an EMBL/GenBank/DDBJ whole genome shotgun (WGS) entry which is preliminary data.</text>
</comment>
<dbReference type="SUPFAM" id="SSF56219">
    <property type="entry name" value="DNase I-like"/>
    <property type="match status" value="1"/>
</dbReference>
<dbReference type="Pfam" id="PF03372">
    <property type="entry name" value="Exo_endo_phos"/>
    <property type="match status" value="1"/>
</dbReference>
<keyword evidence="4" id="KW-1185">Reference proteome</keyword>
<gene>
    <name evidence="3" type="ORF">A1Q5_05245</name>
</gene>
<proteinExistence type="predicted"/>
<dbReference type="Gene3D" id="3.60.10.10">
    <property type="entry name" value="Endonuclease/exonuclease/phosphatase"/>
    <property type="match status" value="1"/>
</dbReference>
<dbReference type="InterPro" id="IPR005135">
    <property type="entry name" value="Endo/exonuclease/phosphatase"/>
</dbReference>
<keyword evidence="3" id="KW-0540">Nuclease</keyword>
<feature type="domain" description="Endonuclease/exonuclease/phosphatase" evidence="2">
    <location>
        <begin position="96"/>
        <end position="305"/>
    </location>
</feature>
<dbReference type="EMBL" id="AJYJ02000058">
    <property type="protein sequence ID" value="OEF18906.1"/>
    <property type="molecule type" value="Genomic_DNA"/>
</dbReference>
<evidence type="ECO:0000256" key="1">
    <source>
        <dbReference type="SAM" id="Phobius"/>
    </source>
</evidence>
<dbReference type="Proteomes" id="UP000095059">
    <property type="component" value="Unassembled WGS sequence"/>
</dbReference>
<evidence type="ECO:0000313" key="3">
    <source>
        <dbReference type="EMBL" id="OEF18906.1"/>
    </source>
</evidence>
<keyword evidence="1" id="KW-0472">Membrane</keyword>
<feature type="transmembrane region" description="Helical" evidence="1">
    <location>
        <begin position="46"/>
        <end position="73"/>
    </location>
</feature>
<feature type="transmembrane region" description="Helical" evidence="1">
    <location>
        <begin position="7"/>
        <end position="26"/>
    </location>
</feature>
<dbReference type="GO" id="GO:0004519">
    <property type="term" value="F:endonuclease activity"/>
    <property type="evidence" value="ECO:0007669"/>
    <property type="project" value="UniProtKB-KW"/>
</dbReference>
<protein>
    <submittedName>
        <fullName evidence="3">Endonuclease</fullName>
    </submittedName>
</protein>
<name>A0ABX3AWX7_ALILO</name>
<sequence length="329" mass="37935">MAKDLKIKFTICLLLLLPICLWRISYHVSNIWWIENITGIPSAIATVYYSGFILFLIFRYYLYSFCSLLLAFLCSYQNPAQLYSNIPCPDPLKIVQYNLFYTNPDLSPFLTYLTENNIDLVILQETSPWHGDRFMEITDNYPYQFGGTPGLGYPSGQMIISKQPINLRAQNTPAGHFMISGVWQSSEKRPISLYTAHPPSPRTKQLWYERNALIESLERLADYSPYSDTLIIGDFNLSSNTKRFVHTFEEYDTAPVASWPMEITGISIPKTFRIAIDHLWLRNIDTNSLSICKREVLPQFSGSDHLAVLTYLSTKKKAFSQRKHNHLTL</sequence>
<evidence type="ECO:0000259" key="2">
    <source>
        <dbReference type="Pfam" id="PF03372"/>
    </source>
</evidence>
<keyword evidence="3" id="KW-0255">Endonuclease</keyword>
<keyword evidence="1" id="KW-1133">Transmembrane helix</keyword>
<evidence type="ECO:0000313" key="4">
    <source>
        <dbReference type="Proteomes" id="UP000095059"/>
    </source>
</evidence>
<dbReference type="RefSeq" id="WP_017023343.1">
    <property type="nucleotide sequence ID" value="NZ_AJYJ02000058.1"/>
</dbReference>
<reference evidence="3 4" key="1">
    <citation type="journal article" date="2012" name="Science">
        <title>Ecological populations of bacteria act as socially cohesive units of antibiotic production and resistance.</title>
        <authorList>
            <person name="Cordero O.X."/>
            <person name="Wildschutte H."/>
            <person name="Kirkup B."/>
            <person name="Proehl S."/>
            <person name="Ngo L."/>
            <person name="Hussain F."/>
            <person name="Le Roux F."/>
            <person name="Mincer T."/>
            <person name="Polz M.F."/>
        </authorList>
    </citation>
    <scope>NUCLEOTIDE SEQUENCE [LARGE SCALE GENOMIC DNA]</scope>
    <source>
        <strain evidence="3 4">5S-186</strain>
    </source>
</reference>
<dbReference type="InterPro" id="IPR036691">
    <property type="entry name" value="Endo/exonu/phosph_ase_sf"/>
</dbReference>
<organism evidence="3 4">
    <name type="scientific">Aliivibrio logei 5S-186</name>
    <dbReference type="NCBI Taxonomy" id="626086"/>
    <lineage>
        <taxon>Bacteria</taxon>
        <taxon>Pseudomonadati</taxon>
        <taxon>Pseudomonadota</taxon>
        <taxon>Gammaproteobacteria</taxon>
        <taxon>Vibrionales</taxon>
        <taxon>Vibrionaceae</taxon>
        <taxon>Aliivibrio</taxon>
    </lineage>
</organism>
<keyword evidence="3" id="KW-0378">Hydrolase</keyword>